<feature type="domain" description="LamG-like jellyroll fold" evidence="4">
    <location>
        <begin position="1096"/>
        <end position="1237"/>
    </location>
</feature>
<keyword evidence="5" id="KW-0430">Lectin</keyword>
<keyword evidence="3" id="KW-0472">Membrane</keyword>
<keyword evidence="3" id="KW-1133">Transmembrane helix</keyword>
<dbReference type="Gene3D" id="2.60.120.200">
    <property type="match status" value="3"/>
</dbReference>
<evidence type="ECO:0000313" key="5">
    <source>
        <dbReference type="EMBL" id="PSL52635.1"/>
    </source>
</evidence>
<evidence type="ECO:0000313" key="6">
    <source>
        <dbReference type="Proteomes" id="UP000241118"/>
    </source>
</evidence>
<feature type="domain" description="LamG-like jellyroll fold" evidence="4">
    <location>
        <begin position="1299"/>
        <end position="1447"/>
    </location>
</feature>
<feature type="domain" description="LamG-like jellyroll fold" evidence="4">
    <location>
        <begin position="842"/>
        <end position="985"/>
    </location>
</feature>
<dbReference type="InterPro" id="IPR006558">
    <property type="entry name" value="LamG-like"/>
</dbReference>
<evidence type="ECO:0000256" key="2">
    <source>
        <dbReference type="ARBA" id="ARBA00023157"/>
    </source>
</evidence>
<feature type="transmembrane region" description="Helical" evidence="3">
    <location>
        <begin position="32"/>
        <end position="53"/>
    </location>
</feature>
<keyword evidence="1" id="KW-0732">Signal</keyword>
<dbReference type="EMBL" id="PYAX01000012">
    <property type="protein sequence ID" value="PSL52635.1"/>
    <property type="molecule type" value="Genomic_DNA"/>
</dbReference>
<evidence type="ECO:0000256" key="3">
    <source>
        <dbReference type="SAM" id="Phobius"/>
    </source>
</evidence>
<name>A0A2P8I2G2_SACCR</name>
<gene>
    <name evidence="5" type="ORF">B0I31_112104</name>
</gene>
<keyword evidence="2" id="KW-1015">Disulfide bond</keyword>
<dbReference type="SMART" id="SM00560">
    <property type="entry name" value="LamGL"/>
    <property type="match status" value="3"/>
</dbReference>
<accession>A0A2P8I2G2</accession>
<sequence length="1466" mass="153896">MTAAHQQVARYGGFLVVALFGVRGNRPRGKRLVALLAASVVGVAVVQPVAVAAPDPAPVAVVDEAVDEASAQELAKRLGRPVRITGKTSETDEFWATPEGSFTWRQHQRPVRVRRDGGWVAADTTLERRADGTVAPRAAVVGLTLSGGGKGSKARGPLVRMAHNGAEVGLGWETDLPEPVLEGATATYPEVLPGVDLRVTADVVGFSEVLVVKTPEAAKNPKLRKVTFGSHTKNSRVRAVERKAKADSPGLEVVDASGSVVFTGDATRMWDSSGDDRRDPRRAVMGVEVSDGSVSIVPDQAFLEDPNTRYPVFLDPEYSCGACGKAHHVVVQSGAGMTGAKNFDATTGALSDLKAGYQTTDASGTSRSYVQMNTGPLSGKVVDWATLNTTLLYSWWSAPTATSTELHLAGWIDANTTWDNQPGGAVLPGTSRTWLSSVNTTNQSKAPNVPMQFGATDAVRAAAAGGWGLTTFLLKGESESNTSSWRRFGLNPYLEVRYNSTPNNPTDHAMQNGTVPCVKGANRPYVFTRTPQLQARVSDPDGGTLHVLVATSGGPYGADVPGSYHDNAATLSQSTIGTPGPNQAALVQVHVPEGWITSDGIYKWAMRVSDGALSSPRWDWDCEFYVNTTVPLAPSVWATNTPVNQGDTATFGVSVNLATPGMFDIDRFIYTTDGSVPSTQGSPSVPAGRVASTDGRVWAHASLSTTAVNAQQNLIRVRAVNKAGTPGPDGTCTSPLVTVGAAPNAACGYTVLPLTSAKFLKGAWALDDQSGPTAADNVAVLNPGETAHPATLTEAGWNIGYSRGNAWTQADAFGAKDGVKGGINIRPNGYLSTTGPVLDTSKSFSVATWVYLQQNDNWFTVLSQDGNSVSGFFLQYSAGLGKWSLSTKAGDDINSETYRATSVDATAVPMLHAWTHLIGTYDENTRQLSLYVNGKPAGSVVMATPLWNAGGPFVIGAAKWDGSRADHFPGQVDDVQAWQRVLSPQDAHDLATASAPRANLGLAEGAAELLATGATGDEFNPPYAPAPVKTLEGYWKFDENAGTTAADSSNNGAGYANNLITTGASWVPGKSGSALHYNGTETSYSYSTGPAVNTSQSFTVSAWVKLDDLNGYYAVAGQSGVHTPGFAIRYSPDVNAWIFGLNPSDTVDASTQWAYRGNTVASAGVWTLVTGVYNNESKRIQLYVDGKLTASRSFTGTPWNAAGRVTVGGYNFNGPEVGTMRGAIDSVQVWQQALTASQVAALAGLSYVDGVWNLNGHTAGTATGGASLVATDNAANVSLSGAPGTAVILPRPRDFRTDRSYTVSAWVKINADAGGAHTAVSQDDTTNSSFMLGYRRGSGEAQGRWAFAVSCDRTTANCLRTAYSDAAAVPDTWTHLAATLDTVTGKVCLFVNGEPQDGASGCVDATGFHFGAGSLVLGRSLWGGNQVDLWRGGVAGVRVYSGVRTVDQIKGDRTADDPGSLFGLVH</sequence>
<dbReference type="PANTHER" id="PTHR46943">
    <property type="entry name" value="PENTRAXIN-RELATED PROTEIN PTX3"/>
    <property type="match status" value="1"/>
</dbReference>
<protein>
    <submittedName>
        <fullName evidence="5">Concanavalin A-like lectin/glucanase superfamily protein</fullName>
    </submittedName>
</protein>
<dbReference type="Proteomes" id="UP000241118">
    <property type="component" value="Unassembled WGS sequence"/>
</dbReference>
<dbReference type="GO" id="GO:0030246">
    <property type="term" value="F:carbohydrate binding"/>
    <property type="evidence" value="ECO:0007669"/>
    <property type="project" value="UniProtKB-KW"/>
</dbReference>
<comment type="caution">
    <text evidence="5">The sequence shown here is derived from an EMBL/GenBank/DDBJ whole genome shotgun (WGS) entry which is preliminary data.</text>
</comment>
<dbReference type="GO" id="GO:0006955">
    <property type="term" value="P:immune response"/>
    <property type="evidence" value="ECO:0007669"/>
    <property type="project" value="InterPro"/>
</dbReference>
<dbReference type="Pfam" id="PF13385">
    <property type="entry name" value="Laminin_G_3"/>
    <property type="match status" value="3"/>
</dbReference>
<dbReference type="InterPro" id="IPR013320">
    <property type="entry name" value="ConA-like_dom_sf"/>
</dbReference>
<organism evidence="5 6">
    <name type="scientific">Saccharothrix carnea</name>
    <dbReference type="NCBI Taxonomy" id="1280637"/>
    <lineage>
        <taxon>Bacteria</taxon>
        <taxon>Bacillati</taxon>
        <taxon>Actinomycetota</taxon>
        <taxon>Actinomycetes</taxon>
        <taxon>Pseudonocardiales</taxon>
        <taxon>Pseudonocardiaceae</taxon>
        <taxon>Saccharothrix</taxon>
    </lineage>
</organism>
<keyword evidence="6" id="KW-1185">Reference proteome</keyword>
<keyword evidence="3" id="KW-0812">Transmembrane</keyword>
<proteinExistence type="predicted"/>
<evidence type="ECO:0000259" key="4">
    <source>
        <dbReference type="SMART" id="SM00560"/>
    </source>
</evidence>
<evidence type="ECO:0000256" key="1">
    <source>
        <dbReference type="ARBA" id="ARBA00022729"/>
    </source>
</evidence>
<reference evidence="5 6" key="1">
    <citation type="submission" date="2018-03" db="EMBL/GenBank/DDBJ databases">
        <title>Genomic Encyclopedia of Type Strains, Phase III (KMG-III): the genomes of soil and plant-associated and newly described type strains.</title>
        <authorList>
            <person name="Whitman W."/>
        </authorList>
    </citation>
    <scope>NUCLEOTIDE SEQUENCE [LARGE SCALE GENOMIC DNA]</scope>
    <source>
        <strain evidence="5 6">CGMCC 4.7097</strain>
    </source>
</reference>
<dbReference type="InterPro" id="IPR042837">
    <property type="entry name" value="PTX3"/>
</dbReference>
<dbReference type="SUPFAM" id="SSF49899">
    <property type="entry name" value="Concanavalin A-like lectins/glucanases"/>
    <property type="match status" value="3"/>
</dbReference>
<dbReference type="PANTHER" id="PTHR46943:SF1">
    <property type="entry name" value="PENTRAXIN-RELATED PROTEIN PTX3"/>
    <property type="match status" value="1"/>
</dbReference>